<feature type="binding site" evidence="1">
    <location>
        <position position="19"/>
    </location>
    <ligand>
        <name>thiamine</name>
        <dbReference type="ChEBI" id="CHEBI:18385"/>
    </ligand>
</feature>
<feature type="domain" description="Thiamin/hydroxymethyl pyrimidine-binding YkoF putative" evidence="2">
    <location>
        <begin position="116"/>
        <end position="196"/>
    </location>
</feature>
<name>A0A285CKF5_9BACI</name>
<evidence type="ECO:0000313" key="3">
    <source>
        <dbReference type="EMBL" id="SNX68052.1"/>
    </source>
</evidence>
<evidence type="ECO:0000259" key="2">
    <source>
        <dbReference type="Pfam" id="PF07615"/>
    </source>
</evidence>
<dbReference type="PIRSF" id="PIRSF021331">
    <property type="entry name" value="YkoF"/>
    <property type="match status" value="1"/>
</dbReference>
<protein>
    <submittedName>
        <fullName evidence="3">YKOF-related protein</fullName>
    </submittedName>
</protein>
<organism evidence="3 4">
    <name type="scientific">Bacillus oleivorans</name>
    <dbReference type="NCBI Taxonomy" id="1448271"/>
    <lineage>
        <taxon>Bacteria</taxon>
        <taxon>Bacillati</taxon>
        <taxon>Bacillota</taxon>
        <taxon>Bacilli</taxon>
        <taxon>Bacillales</taxon>
        <taxon>Bacillaceae</taxon>
        <taxon>Bacillus</taxon>
    </lineage>
</organism>
<gene>
    <name evidence="3" type="ORF">SAMN05877753_102260</name>
</gene>
<dbReference type="InterPro" id="IPR015835">
    <property type="entry name" value="HMP/thiamine-bd"/>
</dbReference>
<dbReference type="OrthoDB" id="7767286at2"/>
<feature type="binding site" evidence="1">
    <location>
        <position position="51"/>
    </location>
    <ligand>
        <name>thiamine</name>
        <dbReference type="ChEBI" id="CHEBI:18385"/>
    </ligand>
</feature>
<sequence length="202" mass="21835">MENPQACGTSRIAGCRFSLYPMADNFVEVILTALKEVDTSKVWKQTDDVSTCIRGRISQIFDVTKAFFLHAAKTGKHVVMSGTYSIGCPGDSEGDVFLVENDERLNAETAAAIAQQAACQFALYPMGAGNYMDVIYGEVQKIKDQGVNVTSIHYATRLDGDAHAIFTGLENCFSNVEKSGVSHVVMTFTISANSPSAKKGDK</sequence>
<evidence type="ECO:0000256" key="1">
    <source>
        <dbReference type="PIRSR" id="PIRSR021331-1"/>
    </source>
</evidence>
<evidence type="ECO:0000313" key="4">
    <source>
        <dbReference type="Proteomes" id="UP000219546"/>
    </source>
</evidence>
<dbReference type="Pfam" id="PF07615">
    <property type="entry name" value="Ykof"/>
    <property type="match status" value="2"/>
</dbReference>
<dbReference type="SUPFAM" id="SSF89957">
    <property type="entry name" value="MTH1187/YkoF-like"/>
    <property type="match status" value="1"/>
</dbReference>
<dbReference type="EMBL" id="OAOP01000002">
    <property type="protein sequence ID" value="SNX68052.1"/>
    <property type="molecule type" value="Genomic_DNA"/>
</dbReference>
<proteinExistence type="predicted"/>
<reference evidence="3 4" key="1">
    <citation type="submission" date="2017-08" db="EMBL/GenBank/DDBJ databases">
        <authorList>
            <person name="de Groot N.N."/>
        </authorList>
    </citation>
    <scope>NUCLEOTIDE SEQUENCE [LARGE SCALE GENOMIC DNA]</scope>
    <source>
        <strain evidence="3 4">JC228</strain>
    </source>
</reference>
<accession>A0A285CKF5</accession>
<dbReference type="RefSeq" id="WP_097157454.1">
    <property type="nucleotide sequence ID" value="NZ_JBEPMQ010000001.1"/>
</dbReference>
<dbReference type="InterPro" id="IPR029756">
    <property type="entry name" value="MTH1187/YkoF-like"/>
</dbReference>
<dbReference type="Proteomes" id="UP000219546">
    <property type="component" value="Unassembled WGS sequence"/>
</dbReference>
<dbReference type="GO" id="GO:0030975">
    <property type="term" value="F:thiamine binding"/>
    <property type="evidence" value="ECO:0007669"/>
    <property type="project" value="InterPro"/>
</dbReference>
<dbReference type="AlphaFoldDB" id="A0A285CKF5"/>
<keyword evidence="4" id="KW-1185">Reference proteome</keyword>
<dbReference type="Gene3D" id="3.30.70.930">
    <property type="match status" value="2"/>
</dbReference>
<feature type="domain" description="Thiamin/hydroxymethyl pyrimidine-binding YkoF putative" evidence="2">
    <location>
        <begin position="12"/>
        <end position="91"/>
    </location>
</feature>
<dbReference type="InterPro" id="IPR011522">
    <property type="entry name" value="Thiamin/HMP-bd_put_YkoF"/>
</dbReference>